<proteinExistence type="inferred from homology"/>
<dbReference type="InterPro" id="IPR016024">
    <property type="entry name" value="ARM-type_fold"/>
</dbReference>
<feature type="domain" description="TOG" evidence="5">
    <location>
        <begin position="1338"/>
        <end position="1574"/>
    </location>
</feature>
<evidence type="ECO:0000256" key="3">
    <source>
        <dbReference type="ARBA" id="ARBA00022737"/>
    </source>
</evidence>
<dbReference type="GO" id="GO:0019887">
    <property type="term" value="F:protein kinase regulator activity"/>
    <property type="evidence" value="ECO:0007669"/>
    <property type="project" value="TreeGrafter"/>
</dbReference>
<feature type="repeat" description="HEAT" evidence="4">
    <location>
        <begin position="1634"/>
        <end position="1672"/>
    </location>
</feature>
<dbReference type="Pfam" id="PF24984">
    <property type="entry name" value="HEAT_EF3_GNC1"/>
    <property type="match status" value="1"/>
</dbReference>
<dbReference type="OrthoDB" id="5148094at2759"/>
<dbReference type="InterPro" id="IPR057546">
    <property type="entry name" value="HEAT_GCN1"/>
</dbReference>
<dbReference type="KEGG" id="ppyr:116175856"/>
<name>A0A1Y1MIA3_PHOPY</name>
<dbReference type="Pfam" id="PF25801">
    <property type="entry name" value="HEAT_GCN1_C_2"/>
    <property type="match status" value="1"/>
</dbReference>
<dbReference type="FunFam" id="1.25.10.10:FF:000096">
    <property type="entry name" value="eIF-2-alpha kinase activator gcn1"/>
    <property type="match status" value="1"/>
</dbReference>
<evidence type="ECO:0000256" key="4">
    <source>
        <dbReference type="PROSITE-ProRule" id="PRU00103"/>
    </source>
</evidence>
<feature type="repeat" description="HEAT" evidence="4">
    <location>
        <begin position="2406"/>
        <end position="2443"/>
    </location>
</feature>
<dbReference type="Pfam" id="PF24993">
    <property type="entry name" value="GNC1_N"/>
    <property type="match status" value="1"/>
</dbReference>
<dbReference type="PANTHER" id="PTHR23346:SF7">
    <property type="entry name" value="STALLED RIBOSOME SENSOR GCN1"/>
    <property type="match status" value="1"/>
</dbReference>
<dbReference type="PROSITE" id="PS50077">
    <property type="entry name" value="HEAT_REPEAT"/>
    <property type="match status" value="4"/>
</dbReference>
<dbReference type="GO" id="GO:0005829">
    <property type="term" value="C:cytosol"/>
    <property type="evidence" value="ECO:0007669"/>
    <property type="project" value="TreeGrafter"/>
</dbReference>
<feature type="repeat" description="HEAT" evidence="4">
    <location>
        <begin position="1515"/>
        <end position="1552"/>
    </location>
</feature>
<dbReference type="GO" id="GO:0000226">
    <property type="term" value="P:microtubule cytoskeleton organization"/>
    <property type="evidence" value="ECO:0007669"/>
    <property type="project" value="UniProtKB-ARBA"/>
</dbReference>
<dbReference type="InterPro" id="IPR011989">
    <property type="entry name" value="ARM-like"/>
</dbReference>
<dbReference type="InterPro" id="IPR056810">
    <property type="entry name" value="GNC1-like_N"/>
</dbReference>
<evidence type="ECO:0000313" key="6">
    <source>
        <dbReference type="EMBL" id="JAV85391.1"/>
    </source>
</evidence>
<dbReference type="SUPFAM" id="SSF48371">
    <property type="entry name" value="ARM repeat"/>
    <property type="match status" value="4"/>
</dbReference>
<dbReference type="Pfam" id="PF23271">
    <property type="entry name" value="HEAT_GCN1"/>
    <property type="match status" value="1"/>
</dbReference>
<dbReference type="GO" id="GO:0006417">
    <property type="term" value="P:regulation of translation"/>
    <property type="evidence" value="ECO:0007669"/>
    <property type="project" value="TreeGrafter"/>
</dbReference>
<dbReference type="FunFam" id="1.25.10.10:FF:000162">
    <property type="entry name" value="GCN1, eIF2 alpha kinase activator homolog"/>
    <property type="match status" value="1"/>
</dbReference>
<comment type="similarity">
    <text evidence="1">Belongs to the GCN1 family.</text>
</comment>
<evidence type="ECO:0000256" key="2">
    <source>
        <dbReference type="ARBA" id="ARBA00022553"/>
    </source>
</evidence>
<dbReference type="EMBL" id="GEZM01030734">
    <property type="protein sequence ID" value="JAV85391.1"/>
    <property type="molecule type" value="Transcribed_RNA"/>
</dbReference>
<dbReference type="GeneID" id="116175856"/>
<sequence length="2651" mass="293570">MADNERLVKALKDLPLRIQTSSLTLRRNVIEDVIDVLDHSGISEIIIKGICRAIQYTLPRYHDGISQYLVRNLITSLIRHHPKWSVRGLLTMLADVAAGFKTLVATPKISKVALTALRWSCLVVIDGWKSSEDVIRDEISNLVNSQCVLYTCIATAGNKRLTFKAYNKLHILWSSIPNLEILYMNTLIQSEQTYFVSVLSSTLIKHLSQADLKEFVDKNLDTFIKTLVSCKTKPLNTAIEACYPMLKRLNHEQFKSTLLPALQKAMLRNPEIIIECVGLILAGVTIDLSQYALDVSKGLITNLHSKDDVTRRESADACKLLAQQCSDSGAIESVVKQIFSVFHGSDGKLTVLEHKISVLEGAGNLSYNSVTGSNLQNLIAQVSNEFIKVLETEVHEKTLCYTLEMLSLWVSKINNDVPKKLIDALKNGMSLKTSTASVRISYIQCMLACFHSNTISQAEVLVGVLQKSVDRAISQPTQALGVTEGLCATYFLLKIMESQGDRESKLSSVCSILFDMDKQLFVSEKFLATASDDALIQVMQLCELLLLEYPEKFNGKAAPLYRAVLICMTSSSAVVRKKCLPAVQRIVSGLGGTTIAQALLRDFLKLIDSKNDPEQNAISPHVLIDCIQVLCSGSGTVEEATTIALEALLPCHIQAIFSVLPNLWITIMKRSKLNPKEFISQKLNPLKKMLVDDYVATPYYENALATVVKTNGREILRYLLRRLKEKLYNPNVRQITKDEYFTYLTPEGELYDKSVLPLPEDQKDEASNMKRESKAYSYKEQLEEMQLRRELEEKKRREGKIKVPQYSAKQLEVIKNQKIKEQGIREKLTELNTVITNYVSMIRAASNGNPIEFSLYSKDLLPLILQNMHSPLSAPHLTKLYVDLHEVFFKKDLSGLGDLVAHVTLRLIKPHCDLDESWEQEDLPKAASRAITLIYDHSMKKTDGKNPATPHHHFTAPAFTYSFQLIKLMLLSAQAPKDEGLIHISLQIISEHSKLRHNVKEGAINLYDPRYLPRQQMFELLIELISSTSGRIQSQAVTCLLDVAISASGAKNCSKASVQELEVLLTALQNPKDVVRDSALRGLAYMIQSIPTFDESYDLALKINKRVWIARFDSSEENKDLADKLWDDGKMSFPSMLSEELMADIEHPVECVQSSAAKALAALIKDDESQVQPIVETLLLLYKNTLKMAPAKVDEFGRELEKPIDNWGPRRGVGLALAGLAPFVDSATISKLIQFFVPTALSDRSEEVRKEMLTAALAIVDLHGKDHVSTLLPVFEKFMDKSSKSAHLDAVKHAVVILMGSLAKHLEKDDPRIKPIVKRLIAALSTPSQSVQEAVANCLPPLVPSVKDDAPGLVGKLLYQLLKSDKYGDRKGAAYGLAGLVKGMGILALKQLDIMTKLTEAIQDKKNYKHREGAVFAFEMLCQMLGRLFEPYIVHVLPYLLLCFGDSSQYVRNATDDCARVIMSKLSAHGVKLVLPSLLAALDEGSWRTKTGSVELLGAMAYCAPKQLSSCLPSIVPKLIEVLSDSHMKVQEAGAEALRVIGSVIRNPEIQAIVPVLLQALQDPSNKTSVCLQTLLDTQFVHFIDAPSLALIMPVVQRAFIDRSTETRKMAAQIIGNMYSLTDQKDLFPYLPTIIPGLKTSLLDPVPEVRSVSARALGAMVRGMGESSFEELLPWLMQTLTSESSSVDRSGAAQGLSEVVGGLGVEKLHKLMPEIIATAERTDIAPHVKDGYIMMFIYMPVVFQADFTPYIGQIINPILKALADENEYVRDTALKAGQRIVNLYADSAILLLLPELERGLFDDNWRIRYSSVQLLGDLLYRISGVTGKMSTETASEDDNFGTEQSHQAILCSLGAERRNRVLAGLYMGRSDVALMVRQSALHVWKVVVTNTPKTLREILPTLFGLLLGCLASESYDKRQVAARTLGDLVRKLGERVLPEIIPILERGLQSDQSDQRQGVCIGLSEIMASTSREMVLTFVNSLVPTVRKALCDPLPEVRQAAAKTFDSLHTTVGARALDDILPAMLSKLNDSDPEVVEWTLDGLRQVMAIKSRVVLPYLVPQLTTPPANTKALSILASVAGEALNKYLPRILPALQTSLASSKGTPNEAQQLEYCQAVVLSVTDEAGIRTIVDSLLENTRTDNLDQRRAAATLLCAFCAHSRAHYINHVPQLYRGLIHLCIDSDRDVLQMSWEALNAVTKTLDPKQQAQYVSDVRQAVRFAMSDMKGTSDLLPGFCLPKGIAPVLPIFREAILNGDGDEKEAAAQGLGEVIKITSAQALQPSVVTITGPLIRILGDRFSANVKSSVLETLAILLAKVGVMLKQFLPQLQTTFVKALNDPNRTVRLKSATALSYLILIHQRADPLFTELHNTIKSTDDSSIRETTLHALRGIITPAGNKMSEPIEKQIFPTLVGLLSHQEDVTRNAAAGCLGALCKWLPPSQLDNVLSEHILNDEAHLDWLLRQGRAATLSVALKESANLLWDEQYRVRLIRTLLSQLSADRVPITQTAVRSCGYLLQYLMLNDEQLPINLLVPFVKTMNNSSNDVKQLLAKVSIHLARAVPSEKMATDLLKLLLPALVNGTKEKNSYVKANSEIALIAVLQLKEGDSVHQKCLKILDVGARESLSDVVSKVLRKIMNQPEGKEEDLDDTLLT</sequence>
<reference evidence="6" key="1">
    <citation type="journal article" date="2016" name="Sci. Rep.">
        <title>Molecular characterization of firefly nuptial gifts: a multi-omics approach sheds light on postcopulatory sexual selection.</title>
        <authorList>
            <person name="Al-Wathiqui N."/>
            <person name="Fallon T.R."/>
            <person name="South A."/>
            <person name="Weng J.K."/>
            <person name="Lewis S.M."/>
        </authorList>
    </citation>
    <scope>NUCLEOTIDE SEQUENCE</scope>
</reference>
<dbReference type="FunFam" id="1.25.10.10:FF:000090">
    <property type="entry name" value="eIF-2-alpha kinase activator GCN1"/>
    <property type="match status" value="1"/>
</dbReference>
<evidence type="ECO:0000259" key="5">
    <source>
        <dbReference type="SMART" id="SM01349"/>
    </source>
</evidence>
<protein>
    <recommendedName>
        <fullName evidence="5">TOG domain-containing protein</fullName>
    </recommendedName>
</protein>
<dbReference type="Gene3D" id="1.25.10.10">
    <property type="entry name" value="Leucine-rich Repeat Variant"/>
    <property type="match status" value="8"/>
</dbReference>
<feature type="repeat" description="HEAT" evidence="4">
    <location>
        <begin position="1982"/>
        <end position="2019"/>
    </location>
</feature>
<keyword evidence="2" id="KW-0597">Phosphoprotein</keyword>
<dbReference type="InterPro" id="IPR021133">
    <property type="entry name" value="HEAT_type_2"/>
</dbReference>
<dbReference type="RefSeq" id="XP_031350056.1">
    <property type="nucleotide sequence ID" value="XM_031494196.1"/>
</dbReference>
<dbReference type="GO" id="GO:0034198">
    <property type="term" value="P:cellular response to amino acid starvation"/>
    <property type="evidence" value="ECO:0007669"/>
    <property type="project" value="TreeGrafter"/>
</dbReference>
<keyword evidence="3" id="KW-0677">Repeat</keyword>
<dbReference type="Pfam" id="PF24987">
    <property type="entry name" value="HEAT_EF3_N"/>
    <property type="match status" value="3"/>
</dbReference>
<accession>A0A1Y1MIA3</accession>
<evidence type="ECO:0000256" key="1">
    <source>
        <dbReference type="ARBA" id="ARBA00007366"/>
    </source>
</evidence>
<dbReference type="InterPro" id="IPR034085">
    <property type="entry name" value="TOG"/>
</dbReference>
<dbReference type="PANTHER" id="PTHR23346">
    <property type="entry name" value="TRANSLATIONAL ACTIVATOR GCN1-RELATED"/>
    <property type="match status" value="1"/>
</dbReference>
<organism evidence="6">
    <name type="scientific">Photinus pyralis</name>
    <name type="common">Common eastern firefly</name>
    <name type="synonym">Lampyris pyralis</name>
    <dbReference type="NCBI Taxonomy" id="7054"/>
    <lineage>
        <taxon>Eukaryota</taxon>
        <taxon>Metazoa</taxon>
        <taxon>Ecdysozoa</taxon>
        <taxon>Arthropoda</taxon>
        <taxon>Hexapoda</taxon>
        <taxon>Insecta</taxon>
        <taxon>Pterygota</taxon>
        <taxon>Neoptera</taxon>
        <taxon>Endopterygota</taxon>
        <taxon>Coleoptera</taxon>
        <taxon>Polyphaga</taxon>
        <taxon>Elateriformia</taxon>
        <taxon>Elateroidea</taxon>
        <taxon>Lampyridae</taxon>
        <taxon>Lampyrinae</taxon>
        <taxon>Photinus</taxon>
    </lineage>
</organism>
<dbReference type="SMART" id="SM01349">
    <property type="entry name" value="TOG"/>
    <property type="match status" value="1"/>
</dbReference>